<dbReference type="InterPro" id="IPR012337">
    <property type="entry name" value="RNaseH-like_sf"/>
</dbReference>
<name>A0A2Z6LU42_TRISU</name>
<dbReference type="InterPro" id="IPR044730">
    <property type="entry name" value="RNase_H-like_dom_plant"/>
</dbReference>
<dbReference type="AlphaFoldDB" id="A0A2Z6LU42"/>
<dbReference type="CDD" id="cd06222">
    <property type="entry name" value="RNase_H_like"/>
    <property type="match status" value="1"/>
</dbReference>
<dbReference type="InterPro" id="IPR052929">
    <property type="entry name" value="RNase_H-like_EbsB-rel"/>
</dbReference>
<evidence type="ECO:0000259" key="1">
    <source>
        <dbReference type="Pfam" id="PF13456"/>
    </source>
</evidence>
<keyword evidence="3" id="KW-1185">Reference proteome</keyword>
<accession>A0A2Z6LU42</accession>
<dbReference type="SUPFAM" id="SSF53098">
    <property type="entry name" value="Ribonuclease H-like"/>
    <property type="match status" value="1"/>
</dbReference>
<protein>
    <recommendedName>
        <fullName evidence="1">RNase H type-1 domain-containing protein</fullName>
    </recommendedName>
</protein>
<dbReference type="PANTHER" id="PTHR47074">
    <property type="entry name" value="BNAC02G40300D PROTEIN"/>
    <property type="match status" value="1"/>
</dbReference>
<proteinExistence type="predicted"/>
<dbReference type="Proteomes" id="UP000242715">
    <property type="component" value="Unassembled WGS sequence"/>
</dbReference>
<dbReference type="GO" id="GO:0004523">
    <property type="term" value="F:RNA-DNA hybrid ribonuclease activity"/>
    <property type="evidence" value="ECO:0007669"/>
    <property type="project" value="InterPro"/>
</dbReference>
<sequence>MMNVTKMRINKVYGRSSVGEITVFQEVVRKSQALHDEFIAFCQPLGYDKSMDRILAHWEPPHEGLIKINMDDIFFQNNSRLGAGGVVRDHDGSWIVGFTHFENGGDALLTELHAIQHGIATCYDLCYTNIISESNCLEAVDLIHNLKNASLYV</sequence>
<evidence type="ECO:0000313" key="2">
    <source>
        <dbReference type="EMBL" id="GAU21288.1"/>
    </source>
</evidence>
<feature type="domain" description="RNase H type-1" evidence="1">
    <location>
        <begin position="76"/>
        <end position="147"/>
    </location>
</feature>
<dbReference type="InterPro" id="IPR002156">
    <property type="entry name" value="RNaseH_domain"/>
</dbReference>
<evidence type="ECO:0000313" key="3">
    <source>
        <dbReference type="Proteomes" id="UP000242715"/>
    </source>
</evidence>
<dbReference type="PANTHER" id="PTHR47074:SF73">
    <property type="entry name" value="OS04G0448401 PROTEIN"/>
    <property type="match status" value="1"/>
</dbReference>
<dbReference type="GO" id="GO:0003676">
    <property type="term" value="F:nucleic acid binding"/>
    <property type="evidence" value="ECO:0007669"/>
    <property type="project" value="InterPro"/>
</dbReference>
<dbReference type="EMBL" id="DF973226">
    <property type="protein sequence ID" value="GAU21288.1"/>
    <property type="molecule type" value="Genomic_DNA"/>
</dbReference>
<gene>
    <name evidence="2" type="ORF">TSUD_286980</name>
</gene>
<organism evidence="2 3">
    <name type="scientific">Trifolium subterraneum</name>
    <name type="common">Subterranean clover</name>
    <dbReference type="NCBI Taxonomy" id="3900"/>
    <lineage>
        <taxon>Eukaryota</taxon>
        <taxon>Viridiplantae</taxon>
        <taxon>Streptophyta</taxon>
        <taxon>Embryophyta</taxon>
        <taxon>Tracheophyta</taxon>
        <taxon>Spermatophyta</taxon>
        <taxon>Magnoliopsida</taxon>
        <taxon>eudicotyledons</taxon>
        <taxon>Gunneridae</taxon>
        <taxon>Pentapetalae</taxon>
        <taxon>rosids</taxon>
        <taxon>fabids</taxon>
        <taxon>Fabales</taxon>
        <taxon>Fabaceae</taxon>
        <taxon>Papilionoideae</taxon>
        <taxon>50 kb inversion clade</taxon>
        <taxon>NPAAA clade</taxon>
        <taxon>Hologalegina</taxon>
        <taxon>IRL clade</taxon>
        <taxon>Trifolieae</taxon>
        <taxon>Trifolium</taxon>
    </lineage>
</organism>
<dbReference type="OrthoDB" id="1435619at2759"/>
<reference evidence="3" key="1">
    <citation type="journal article" date="2017" name="Front. Plant Sci.">
        <title>Climate Clever Clovers: New Paradigm to Reduce the Environmental Footprint of Ruminants by Breeding Low Methanogenic Forages Utilizing Haplotype Variation.</title>
        <authorList>
            <person name="Kaur P."/>
            <person name="Appels R."/>
            <person name="Bayer P.E."/>
            <person name="Keeble-Gagnere G."/>
            <person name="Wang J."/>
            <person name="Hirakawa H."/>
            <person name="Shirasawa K."/>
            <person name="Vercoe P."/>
            <person name="Stefanova K."/>
            <person name="Durmic Z."/>
            <person name="Nichols P."/>
            <person name="Revell C."/>
            <person name="Isobe S.N."/>
            <person name="Edwards D."/>
            <person name="Erskine W."/>
        </authorList>
    </citation>
    <scope>NUCLEOTIDE SEQUENCE [LARGE SCALE GENOMIC DNA]</scope>
    <source>
        <strain evidence="3">cv. Daliak</strain>
    </source>
</reference>
<dbReference type="Pfam" id="PF13456">
    <property type="entry name" value="RVT_3"/>
    <property type="match status" value="1"/>
</dbReference>